<dbReference type="NCBIfam" id="TIGR00254">
    <property type="entry name" value="GGDEF"/>
    <property type="match status" value="1"/>
</dbReference>
<dbReference type="InterPro" id="IPR052155">
    <property type="entry name" value="Biofilm_reg_signaling"/>
</dbReference>
<dbReference type="PANTHER" id="PTHR44757:SF2">
    <property type="entry name" value="BIOFILM ARCHITECTURE MAINTENANCE PROTEIN MBAA"/>
    <property type="match status" value="1"/>
</dbReference>
<evidence type="ECO:0000313" key="3">
    <source>
        <dbReference type="Proteomes" id="UP000189475"/>
    </source>
</evidence>
<dbReference type="PROSITE" id="PS50887">
    <property type="entry name" value="GGDEF"/>
    <property type="match status" value="1"/>
</dbReference>
<dbReference type="SUPFAM" id="SSF55785">
    <property type="entry name" value="PYP-like sensor domain (PAS domain)"/>
    <property type="match status" value="1"/>
</dbReference>
<proteinExistence type="predicted"/>
<dbReference type="GO" id="GO:0052621">
    <property type="term" value="F:diguanylate cyclase activity"/>
    <property type="evidence" value="ECO:0007669"/>
    <property type="project" value="UniProtKB-EC"/>
</dbReference>
<dbReference type="EC" id="2.7.7.65" evidence="2"/>
<keyword evidence="2" id="KW-0808">Transferase</keyword>
<dbReference type="CDD" id="cd01949">
    <property type="entry name" value="GGDEF"/>
    <property type="match status" value="1"/>
</dbReference>
<accession>A0A1R4B5I4</accession>
<dbReference type="SMART" id="SM00267">
    <property type="entry name" value="GGDEF"/>
    <property type="match status" value="1"/>
</dbReference>
<organism evidence="2 3">
    <name type="scientific">Vibrio palustris</name>
    <dbReference type="NCBI Taxonomy" id="1918946"/>
    <lineage>
        <taxon>Bacteria</taxon>
        <taxon>Pseudomonadati</taxon>
        <taxon>Pseudomonadota</taxon>
        <taxon>Gammaproteobacteria</taxon>
        <taxon>Vibrionales</taxon>
        <taxon>Vibrionaceae</taxon>
        <taxon>Vibrio</taxon>
    </lineage>
</organism>
<dbReference type="PANTHER" id="PTHR44757">
    <property type="entry name" value="DIGUANYLATE CYCLASE DGCP"/>
    <property type="match status" value="1"/>
</dbReference>
<keyword evidence="3" id="KW-1185">Reference proteome</keyword>
<evidence type="ECO:0000313" key="2">
    <source>
        <dbReference type="EMBL" id="SJL84173.1"/>
    </source>
</evidence>
<feature type="domain" description="GGDEF" evidence="1">
    <location>
        <begin position="278"/>
        <end position="413"/>
    </location>
</feature>
<dbReference type="AlphaFoldDB" id="A0A1R4B5I4"/>
<dbReference type="Gene3D" id="3.30.450.20">
    <property type="entry name" value="PAS domain"/>
    <property type="match status" value="1"/>
</dbReference>
<dbReference type="SMART" id="SM00091">
    <property type="entry name" value="PAS"/>
    <property type="match status" value="2"/>
</dbReference>
<dbReference type="RefSeq" id="WP_077314563.1">
    <property type="nucleotide sequence ID" value="NZ_AP024888.1"/>
</dbReference>
<name>A0A1R4B5I4_9VIBR</name>
<evidence type="ECO:0000259" key="1">
    <source>
        <dbReference type="PROSITE" id="PS50887"/>
    </source>
</evidence>
<dbReference type="InterPro" id="IPR043128">
    <property type="entry name" value="Rev_trsase/Diguanyl_cyclase"/>
</dbReference>
<protein>
    <submittedName>
        <fullName evidence="2">Putative diguanylate cyclase AdrA</fullName>
        <ecNumber evidence="2">2.7.7.65</ecNumber>
    </submittedName>
</protein>
<dbReference type="Gene3D" id="3.30.70.270">
    <property type="match status" value="1"/>
</dbReference>
<dbReference type="InterPro" id="IPR000160">
    <property type="entry name" value="GGDEF_dom"/>
</dbReference>
<reference evidence="2 3" key="1">
    <citation type="submission" date="2017-02" db="EMBL/GenBank/DDBJ databases">
        <authorList>
            <person name="Peterson S.W."/>
        </authorList>
    </citation>
    <scope>NUCLEOTIDE SEQUENCE [LARGE SCALE GENOMIC DNA]</scope>
    <source>
        <strain evidence="2 3">CECT 9027</strain>
    </source>
</reference>
<dbReference type="InterPro" id="IPR029787">
    <property type="entry name" value="Nucleotide_cyclase"/>
</dbReference>
<dbReference type="InterPro" id="IPR013656">
    <property type="entry name" value="PAS_4"/>
</dbReference>
<dbReference type="InterPro" id="IPR000014">
    <property type="entry name" value="PAS"/>
</dbReference>
<dbReference type="OrthoDB" id="9812260at2"/>
<gene>
    <name evidence="2" type="primary">adrA_3</name>
    <name evidence="2" type="ORF">VPAL9027_02155</name>
</gene>
<dbReference type="Proteomes" id="UP000189475">
    <property type="component" value="Unassembled WGS sequence"/>
</dbReference>
<dbReference type="Pfam" id="PF00990">
    <property type="entry name" value="GGDEF"/>
    <property type="match status" value="1"/>
</dbReference>
<dbReference type="EMBL" id="FUFT01000005">
    <property type="protein sequence ID" value="SJL84173.1"/>
    <property type="molecule type" value="Genomic_DNA"/>
</dbReference>
<dbReference type="SUPFAM" id="SSF55073">
    <property type="entry name" value="Nucleotide cyclase"/>
    <property type="match status" value="1"/>
</dbReference>
<sequence length="423" mass="48578">MTDLFEKSTIHHQELELFSTILDHNTNAIGVTTLEGELIYRNKAFQEYFPYTDETNIQPLFPITFARINFDKIKTELEAQDDPIHFVETNLQNNAWSHLTVTLTSVGPVQYFIFNIDHMLSPEREGVRVNMQLEKIIDQLPVLVSHIDNNDKFIFANHAYTEFFQCTLDDIIGYAMQDFLGAEIYDPNKHFISRVKTGETVEFDVSIFKGSDLRMLQVRLIPGESFFGDYYIFAQDVTELRTFQKKLEYRAYHDSLTGLTNRTYFLNDLEKKCKVKTNDVGLLFIDVDGLKNANDKYGHDCGDKLLKDFAKQLKSLLRPSDNLSRLAGDEFTVLLSGLNEPLNDLHDICQRIQERLPSTMTINNHTIPCSCSIGATYIDPHIDYTVEQWLSIADSAMYRVKHHGKGSYNVEIVSPPNSANVEE</sequence>
<dbReference type="Pfam" id="PF08448">
    <property type="entry name" value="PAS_4"/>
    <property type="match status" value="1"/>
</dbReference>
<dbReference type="InterPro" id="IPR035965">
    <property type="entry name" value="PAS-like_dom_sf"/>
</dbReference>
<dbReference type="STRING" id="1918946.VPAL9027_02155"/>
<keyword evidence="2" id="KW-0548">Nucleotidyltransferase</keyword>